<feature type="chain" id="PRO_5014664058" description="Outer membrane lipoprotein BamD-like domain-containing protein" evidence="2">
    <location>
        <begin position="22"/>
        <end position="1003"/>
    </location>
</feature>
<keyword evidence="2" id="KW-0732">Signal</keyword>
<dbReference type="Proteomes" id="UP000231960">
    <property type="component" value="Unassembled WGS sequence"/>
</dbReference>
<dbReference type="Gene3D" id="1.25.40.10">
    <property type="entry name" value="Tetratricopeptide repeat domain"/>
    <property type="match status" value="8"/>
</dbReference>
<dbReference type="PROSITE" id="PS51257">
    <property type="entry name" value="PROKAR_LIPOPROTEIN"/>
    <property type="match status" value="1"/>
</dbReference>
<name>A0A2M9R8K3_9FLAO</name>
<gene>
    <name evidence="3" type="ORF">CDL10_04115</name>
</gene>
<reference evidence="3 4" key="1">
    <citation type="submission" date="2017-06" db="EMBL/GenBank/DDBJ databases">
        <title>Description of Avrilella dinanensis gen. nov. sp. nov.</title>
        <authorList>
            <person name="Leyer C."/>
            <person name="Sassi M."/>
            <person name="Minet J."/>
            <person name="Kayal S."/>
            <person name="Cattoir V."/>
        </authorList>
    </citation>
    <scope>NUCLEOTIDE SEQUENCE [LARGE SCALE GENOMIC DNA]</scope>
    <source>
        <strain evidence="3 4">UR159</strain>
    </source>
</reference>
<dbReference type="InterPro" id="IPR011990">
    <property type="entry name" value="TPR-like_helical_dom_sf"/>
</dbReference>
<feature type="repeat" description="TPR" evidence="1">
    <location>
        <begin position="758"/>
        <end position="791"/>
    </location>
</feature>
<evidence type="ECO:0000256" key="2">
    <source>
        <dbReference type="SAM" id="SignalP"/>
    </source>
</evidence>
<dbReference type="SMART" id="SM00028">
    <property type="entry name" value="TPR"/>
    <property type="match status" value="14"/>
</dbReference>
<dbReference type="Pfam" id="PF13174">
    <property type="entry name" value="TPR_6"/>
    <property type="match status" value="3"/>
</dbReference>
<comment type="caution">
    <text evidence="3">The sequence shown here is derived from an EMBL/GenBank/DDBJ whole genome shotgun (WGS) entry which is preliminary data.</text>
</comment>
<evidence type="ECO:0000313" key="3">
    <source>
        <dbReference type="EMBL" id="PJR05073.1"/>
    </source>
</evidence>
<evidence type="ECO:0000256" key="1">
    <source>
        <dbReference type="PROSITE-ProRule" id="PRU00339"/>
    </source>
</evidence>
<dbReference type="RefSeq" id="WP_100678632.1">
    <property type="nucleotide sequence ID" value="NZ_NIPO01000001.1"/>
</dbReference>
<dbReference type="AlphaFoldDB" id="A0A2M9R8K3"/>
<proteinExistence type="predicted"/>
<dbReference type="PANTHER" id="PTHR12558:SF13">
    <property type="entry name" value="CELL DIVISION CYCLE PROTEIN 27 HOMOLOG"/>
    <property type="match status" value="1"/>
</dbReference>
<dbReference type="PANTHER" id="PTHR12558">
    <property type="entry name" value="CELL DIVISION CYCLE 16,23,27"/>
    <property type="match status" value="1"/>
</dbReference>
<dbReference type="Pfam" id="PF13181">
    <property type="entry name" value="TPR_8"/>
    <property type="match status" value="4"/>
</dbReference>
<feature type="repeat" description="TPR" evidence="1">
    <location>
        <begin position="279"/>
        <end position="312"/>
    </location>
</feature>
<dbReference type="OrthoDB" id="9814448at2"/>
<protein>
    <recommendedName>
        <fullName evidence="5">Outer membrane lipoprotein BamD-like domain-containing protein</fullName>
    </recommendedName>
</protein>
<accession>A0A2M9R8K3</accession>
<keyword evidence="4" id="KW-1185">Reference proteome</keyword>
<evidence type="ECO:0000313" key="4">
    <source>
        <dbReference type="Proteomes" id="UP000231960"/>
    </source>
</evidence>
<sequence length="1003" mass="115437">MRKRSFLLYTLAAFGCGQMFAQQSIGYTHSNTDFDKAVTLFREEQYAAAQNLFDQINDREISQEMQADCAYYIAFCAVSLNQDGAEEKVNQFVNNYPTSAKQPQAYMAISNFYFKQGDYQQALRYAERVNENMLSEQNRERLYFNKAYAYFENKNYNRAKNYFDKIQDSEDYGEQAKYYTGYIAYLQDDYQTAQDLFGEVGERDKYAEKLGYYQSDMNFKAGAFEKAIEEGLSQLDKSTPEEQSELNKIIGESYFNLKQYDEALPYLLAYKGKDGKWSNTDFYQLGYVYYQQKNYQKAINEFNKIIGGTDAVAQNAYYHLGESYLILEQKPQALNAFKNASEMLFNPQISEDAYLNYAKLSYEIGNPYQSVPEVLTNFLSAYPNSAGKSEINDLLIDSYISSKNYKEALRLLEENKTPSHRAAYQKVTFYRGLELYGEGKYTEALGMLQKSIAERSDHKMLARATYWRAETEYALNKYQDAYKNYTLFRDQLHADKTPEYKNIQYSLGYTAFKLKEFDKAAKHFSAYVDQSATGDKKTDAYLRLADSEFMNGKYWAAAEAYNQVISSNSSDKDYAEFQKAITYGLVGEQAKMNKALQDFSTNNPQSNYADDALYELGSSYANTNQNQLAIQTFDKLITQYSSSPFVPKAILRQGLVFYNNQQNGDALQKYKKVVSDFPGTNDAVEAVQNARIIYRETGRTDEFAAWVQNIDFVDISQAELDNDTYQAAEQKLAQQENQQAITFFNNYLKNYPTGIHSLKAHFNLAELYFAENNQDKAIPHYNKVTEASQNEYTETAWTKLATIYLQQNKDDDAVRALTKLESSAGHEQNKIFAQANLMKLYEKQNNDEKASAYADKVLKNKKSDKQMLLDAQIILARQAFRNSNHQEAQRLFAEIQKEARGALAAETLYYDAYYKNKAGQYESSNQVVQKLAKDYSAHKYYGAKGLILMAKNYYGLKDSYQATYILENVITNFKQYSDVVSEAQTELNKIKAEETKRNSSIQN</sequence>
<dbReference type="EMBL" id="NIPO01000001">
    <property type="protein sequence ID" value="PJR05073.1"/>
    <property type="molecule type" value="Genomic_DNA"/>
</dbReference>
<dbReference type="PROSITE" id="PS50005">
    <property type="entry name" value="TPR"/>
    <property type="match status" value="2"/>
</dbReference>
<dbReference type="InterPro" id="IPR019734">
    <property type="entry name" value="TPR_rpt"/>
</dbReference>
<dbReference type="Pfam" id="PF13432">
    <property type="entry name" value="TPR_16"/>
    <property type="match status" value="1"/>
</dbReference>
<feature type="signal peptide" evidence="2">
    <location>
        <begin position="1"/>
        <end position="21"/>
    </location>
</feature>
<organism evidence="3 4">
    <name type="scientific">Avrilella dinanensis</name>
    <dbReference type="NCBI Taxonomy" id="2008672"/>
    <lineage>
        <taxon>Bacteria</taxon>
        <taxon>Pseudomonadati</taxon>
        <taxon>Bacteroidota</taxon>
        <taxon>Flavobacteriia</taxon>
        <taxon>Flavobacteriales</taxon>
        <taxon>Flavobacteriaceae</taxon>
        <taxon>Avrilella</taxon>
    </lineage>
</organism>
<keyword evidence="1" id="KW-0802">TPR repeat</keyword>
<dbReference type="SUPFAM" id="SSF48452">
    <property type="entry name" value="TPR-like"/>
    <property type="match status" value="6"/>
</dbReference>
<evidence type="ECO:0008006" key="5">
    <source>
        <dbReference type="Google" id="ProtNLM"/>
    </source>
</evidence>